<evidence type="ECO:0000256" key="3">
    <source>
        <dbReference type="ARBA" id="ARBA00008784"/>
    </source>
</evidence>
<evidence type="ECO:0000313" key="16">
    <source>
        <dbReference type="EMBL" id="KAK3604983.1"/>
    </source>
</evidence>
<evidence type="ECO:0000313" key="17">
    <source>
        <dbReference type="Proteomes" id="UP001195483"/>
    </source>
</evidence>
<evidence type="ECO:0000256" key="2">
    <source>
        <dbReference type="ARBA" id="ARBA00001954"/>
    </source>
</evidence>
<dbReference type="InterPro" id="IPR050383">
    <property type="entry name" value="GlyoxalaseI/FosfomycinResist"/>
</dbReference>
<accession>A0AAE0T7Q0</accession>
<evidence type="ECO:0000256" key="10">
    <source>
        <dbReference type="ARBA" id="ARBA00023002"/>
    </source>
</evidence>
<dbReference type="SUPFAM" id="SSF50475">
    <property type="entry name" value="FMN-binding split barrel"/>
    <property type="match status" value="1"/>
</dbReference>
<evidence type="ECO:0000259" key="15">
    <source>
        <dbReference type="PROSITE" id="PS51819"/>
    </source>
</evidence>
<evidence type="ECO:0000256" key="5">
    <source>
        <dbReference type="ARBA" id="ARBA00022190"/>
    </source>
</evidence>
<dbReference type="GO" id="GO:0018577">
    <property type="term" value="F:catechol 2,3-dioxygenase activity"/>
    <property type="evidence" value="ECO:0007669"/>
    <property type="project" value="UniProtKB-EC"/>
</dbReference>
<dbReference type="Pfam" id="PF01613">
    <property type="entry name" value="Flavin_Reduct"/>
    <property type="match status" value="1"/>
</dbReference>
<comment type="catalytic activity">
    <reaction evidence="1">
        <text>catechol + O2 = (2Z,4E)-2-hydroxy-6-oxohexa-2,4-dienoate + H(+)</text>
        <dbReference type="Rhea" id="RHEA:17337"/>
        <dbReference type="ChEBI" id="CHEBI:15378"/>
        <dbReference type="ChEBI" id="CHEBI:15379"/>
        <dbReference type="ChEBI" id="CHEBI:18135"/>
        <dbReference type="ChEBI" id="CHEBI:71198"/>
        <dbReference type="EC" id="1.13.11.2"/>
    </reaction>
</comment>
<dbReference type="PROSITE" id="PS51819">
    <property type="entry name" value="VOC"/>
    <property type="match status" value="2"/>
</dbReference>
<dbReference type="GO" id="GO:0010181">
    <property type="term" value="F:FMN binding"/>
    <property type="evidence" value="ECO:0007669"/>
    <property type="project" value="InterPro"/>
</dbReference>
<protein>
    <recommendedName>
        <fullName evidence="14">Glyoxalase domain-containing protein 5</fullName>
        <ecNumber evidence="4">1.13.11.2</ecNumber>
    </recommendedName>
    <alternativeName>
        <fullName evidence="13">CatO2ase</fullName>
    </alternativeName>
    <alternativeName>
        <fullName evidence="12">Catechol 2,3-dioxygenase</fullName>
    </alternativeName>
    <alternativeName>
        <fullName evidence="5">Metapyrocatechase</fullName>
    </alternativeName>
</protein>
<reference evidence="16" key="2">
    <citation type="journal article" date="2021" name="Genome Biol. Evol.">
        <title>Developing a high-quality reference genome for a parasitic bivalve with doubly uniparental inheritance (Bivalvia: Unionida).</title>
        <authorList>
            <person name="Smith C.H."/>
        </authorList>
    </citation>
    <scope>NUCLEOTIDE SEQUENCE</scope>
    <source>
        <strain evidence="16">CHS0354</strain>
        <tissue evidence="16">Mantle</tissue>
    </source>
</reference>
<comment type="similarity">
    <text evidence="3">Belongs to the extradiol ring-cleavage dioxygenase family.</text>
</comment>
<keyword evidence="9" id="KW-0223">Dioxygenase</keyword>
<dbReference type="InterPro" id="IPR004360">
    <property type="entry name" value="Glyas_Fos-R_dOase_dom"/>
</dbReference>
<dbReference type="EMBL" id="JAEAOA010000085">
    <property type="protein sequence ID" value="KAK3604983.1"/>
    <property type="molecule type" value="Genomic_DNA"/>
</dbReference>
<evidence type="ECO:0000256" key="12">
    <source>
        <dbReference type="ARBA" id="ARBA00030369"/>
    </source>
</evidence>
<dbReference type="GO" id="GO:0008198">
    <property type="term" value="F:ferrous iron binding"/>
    <property type="evidence" value="ECO:0007669"/>
    <property type="project" value="InterPro"/>
</dbReference>
<keyword evidence="8" id="KW-0058">Aromatic hydrocarbons catabolism</keyword>
<comment type="caution">
    <text evidence="16">The sequence shown here is derived from an EMBL/GenBank/DDBJ whole genome shotgun (WGS) entry which is preliminary data.</text>
</comment>
<dbReference type="Proteomes" id="UP001195483">
    <property type="component" value="Unassembled WGS sequence"/>
</dbReference>
<dbReference type="AlphaFoldDB" id="A0AAE0T7Q0"/>
<evidence type="ECO:0000256" key="7">
    <source>
        <dbReference type="ARBA" id="ARBA00022737"/>
    </source>
</evidence>
<evidence type="ECO:0000256" key="11">
    <source>
        <dbReference type="ARBA" id="ARBA00023004"/>
    </source>
</evidence>
<dbReference type="PANTHER" id="PTHR21366">
    <property type="entry name" value="GLYOXALASE FAMILY PROTEIN"/>
    <property type="match status" value="1"/>
</dbReference>
<dbReference type="InterPro" id="IPR012349">
    <property type="entry name" value="Split_barrel_FMN-bd"/>
</dbReference>
<proteinExistence type="inferred from homology"/>
<organism evidence="16 17">
    <name type="scientific">Potamilus streckersoni</name>
    <dbReference type="NCBI Taxonomy" id="2493646"/>
    <lineage>
        <taxon>Eukaryota</taxon>
        <taxon>Metazoa</taxon>
        <taxon>Spiralia</taxon>
        <taxon>Lophotrochozoa</taxon>
        <taxon>Mollusca</taxon>
        <taxon>Bivalvia</taxon>
        <taxon>Autobranchia</taxon>
        <taxon>Heteroconchia</taxon>
        <taxon>Palaeoheterodonta</taxon>
        <taxon>Unionida</taxon>
        <taxon>Unionoidea</taxon>
        <taxon>Unionidae</taxon>
        <taxon>Ambleminae</taxon>
        <taxon>Lampsilini</taxon>
        <taxon>Potamilus</taxon>
    </lineage>
</organism>
<evidence type="ECO:0000256" key="13">
    <source>
        <dbReference type="ARBA" id="ARBA00031146"/>
    </source>
</evidence>
<dbReference type="InterPro" id="IPR002563">
    <property type="entry name" value="Flavin_Rdtase-like_dom"/>
</dbReference>
<keyword evidence="10" id="KW-0560">Oxidoreductase</keyword>
<dbReference type="EC" id="1.13.11.2" evidence="4"/>
<dbReference type="NCBIfam" id="TIGR03211">
    <property type="entry name" value="catechol_2_3"/>
    <property type="match status" value="1"/>
</dbReference>
<dbReference type="SUPFAM" id="SSF54593">
    <property type="entry name" value="Glyoxalase/Bleomycin resistance protein/Dihydroxybiphenyl dioxygenase"/>
    <property type="match status" value="1"/>
</dbReference>
<dbReference type="Gene3D" id="2.30.110.10">
    <property type="entry name" value="Electron Transport, Fmn-binding Protein, Chain A"/>
    <property type="match status" value="1"/>
</dbReference>
<sequence length="376" mass="41918">MKELRNAFGGFATGVTVLTTSGENGSVHAMTANAFMSGSLEPPLLVVSVVMAEHIFDIAQLSHVELYTPNIEGSLHFFKDMLGLIETERHGNSVYLRAYEDWSHHTLKLTESDKNGMGHCAWRTTSPEALERVVKKIENYGTGIGWYKGDKGHGKAYEFTTPDGHKMEVLWEVEKVKQTSLLGNRPSKRPLQGVPARRLDHVNLLNKDVTKNRKFWEEVLGFKLREQIVVENGKVEVGNWLSVSALVHEVAVMGDQTGHAGRLHHLCYWWGSPQHSSDLADIFRENGIMIEAGPGKHGISQAMFMYVIEPGGNRVEIFGDSGYLIFEPDWEPVIWTEKNLGQGIVWYGGSLPAEYFRYGTPVVPESPKAKSALEGA</sequence>
<dbReference type="InterPro" id="IPR000486">
    <property type="entry name" value="Xdiol_ring_cleave_dOase_1/2"/>
</dbReference>
<evidence type="ECO:0000256" key="1">
    <source>
        <dbReference type="ARBA" id="ARBA00000163"/>
    </source>
</evidence>
<evidence type="ECO:0000256" key="8">
    <source>
        <dbReference type="ARBA" id="ARBA00022797"/>
    </source>
</evidence>
<name>A0AAE0T7Q0_9BIVA</name>
<dbReference type="PROSITE" id="PS00082">
    <property type="entry name" value="EXTRADIOL_DIOXYGENAS"/>
    <property type="match status" value="1"/>
</dbReference>
<dbReference type="PANTHER" id="PTHR21366:SF19">
    <property type="entry name" value="METAPYROCATECHASE"/>
    <property type="match status" value="1"/>
</dbReference>
<evidence type="ECO:0000256" key="6">
    <source>
        <dbReference type="ARBA" id="ARBA00022723"/>
    </source>
</evidence>
<gene>
    <name evidence="16" type="ORF">CHS0354_000648</name>
</gene>
<evidence type="ECO:0000256" key="9">
    <source>
        <dbReference type="ARBA" id="ARBA00022964"/>
    </source>
</evidence>
<keyword evidence="7" id="KW-0677">Repeat</keyword>
<dbReference type="Gene3D" id="3.10.180.10">
    <property type="entry name" value="2,3-Dihydroxybiphenyl 1,2-Dioxygenase, domain 1"/>
    <property type="match status" value="2"/>
</dbReference>
<dbReference type="InterPro" id="IPR029068">
    <property type="entry name" value="Glyas_Bleomycin-R_OHBP_Dase"/>
</dbReference>
<dbReference type="InterPro" id="IPR037523">
    <property type="entry name" value="VOC_core"/>
</dbReference>
<dbReference type="CDD" id="cd09013">
    <property type="entry name" value="BphC-JF8_N_like"/>
    <property type="match status" value="1"/>
</dbReference>
<keyword evidence="11" id="KW-0408">Iron</keyword>
<reference evidence="16" key="3">
    <citation type="submission" date="2023-05" db="EMBL/GenBank/DDBJ databases">
        <authorList>
            <person name="Smith C.H."/>
        </authorList>
    </citation>
    <scope>NUCLEOTIDE SEQUENCE</scope>
    <source>
        <strain evidence="16">CHS0354</strain>
        <tissue evidence="16">Mantle</tissue>
    </source>
</reference>
<keyword evidence="6" id="KW-0479">Metal-binding</keyword>
<evidence type="ECO:0000256" key="14">
    <source>
        <dbReference type="ARBA" id="ARBA00040140"/>
    </source>
</evidence>
<dbReference type="Pfam" id="PF00903">
    <property type="entry name" value="Glyoxalase"/>
    <property type="match status" value="2"/>
</dbReference>
<feature type="domain" description="VOC" evidence="15">
    <location>
        <begin position="60"/>
        <end position="172"/>
    </location>
</feature>
<feature type="domain" description="VOC" evidence="15">
    <location>
        <begin position="198"/>
        <end position="320"/>
    </location>
</feature>
<dbReference type="CDD" id="cd09014">
    <property type="entry name" value="BphC-JF8_C_like"/>
    <property type="match status" value="1"/>
</dbReference>
<reference evidence="16" key="1">
    <citation type="journal article" date="2021" name="Genome Biol. Evol.">
        <title>A High-Quality Reference Genome for a Parasitic Bivalve with Doubly Uniparental Inheritance (Bivalvia: Unionida).</title>
        <authorList>
            <person name="Smith C.H."/>
        </authorList>
    </citation>
    <scope>NUCLEOTIDE SEQUENCE</scope>
    <source>
        <strain evidence="16">CHS0354</strain>
    </source>
</reference>
<comment type="cofactor">
    <cofactor evidence="2">
        <name>Fe(2+)</name>
        <dbReference type="ChEBI" id="CHEBI:29033"/>
    </cofactor>
</comment>
<evidence type="ECO:0000256" key="4">
    <source>
        <dbReference type="ARBA" id="ARBA00013117"/>
    </source>
</evidence>
<dbReference type="InterPro" id="IPR017624">
    <property type="entry name" value="Catechol_2-3_dOase"/>
</dbReference>
<keyword evidence="17" id="KW-1185">Reference proteome</keyword>